<comment type="subcellular location">
    <subcellularLocation>
        <location evidence="1 7">Cell membrane</location>
        <topology evidence="1 7">Multi-pass membrane protein</topology>
    </subcellularLocation>
</comment>
<keyword evidence="2 7" id="KW-0813">Transport</keyword>
<feature type="transmembrane region" description="Helical" evidence="7">
    <location>
        <begin position="146"/>
        <end position="169"/>
    </location>
</feature>
<evidence type="ECO:0000256" key="7">
    <source>
        <dbReference type="RuleBase" id="RU363032"/>
    </source>
</evidence>
<evidence type="ECO:0000256" key="1">
    <source>
        <dbReference type="ARBA" id="ARBA00004651"/>
    </source>
</evidence>
<evidence type="ECO:0000256" key="6">
    <source>
        <dbReference type="ARBA" id="ARBA00023136"/>
    </source>
</evidence>
<dbReference type="GO" id="GO:0055085">
    <property type="term" value="P:transmembrane transport"/>
    <property type="evidence" value="ECO:0007669"/>
    <property type="project" value="InterPro"/>
</dbReference>
<evidence type="ECO:0000256" key="4">
    <source>
        <dbReference type="ARBA" id="ARBA00022692"/>
    </source>
</evidence>
<protein>
    <submittedName>
        <fullName evidence="9">ABC transporter permease</fullName>
    </submittedName>
</protein>
<keyword evidence="5 7" id="KW-1133">Transmembrane helix</keyword>
<dbReference type="InterPro" id="IPR045621">
    <property type="entry name" value="BPD_transp_1_N"/>
</dbReference>
<feature type="transmembrane region" description="Helical" evidence="7">
    <location>
        <begin position="12"/>
        <end position="30"/>
    </location>
</feature>
<evidence type="ECO:0000313" key="10">
    <source>
        <dbReference type="Proteomes" id="UP000522333"/>
    </source>
</evidence>
<reference evidence="9 10" key="1">
    <citation type="submission" date="2020-04" db="EMBL/GenBank/DDBJ databases">
        <authorList>
            <person name="Hitch T.C.A."/>
            <person name="Wylensek D."/>
            <person name="Clavel T."/>
        </authorList>
    </citation>
    <scope>NUCLEOTIDE SEQUENCE [LARGE SCALE GENOMIC DNA]</scope>
    <source>
        <strain evidence="9 10">PG-251-APC-1</strain>
    </source>
</reference>
<accession>A0A848CHZ4</accession>
<keyword evidence="6 7" id="KW-0472">Membrane</keyword>
<feature type="transmembrane region" description="Helical" evidence="7">
    <location>
        <begin position="105"/>
        <end position="125"/>
    </location>
</feature>
<sequence length="326" mass="35884">MPTLIASLLRKAALLVLMLLALSLAVFYISRLTPGDPLQSYYGDAVQSMSSAELDAARRRLGLDGPIWEQYQRWAGNVLDGDFGMSLKYKRPVVDVVLPLLGNTLLLGGLAYALVFVLAIALALLCARFEHSALDRLICRVGTTAYYVPAFWLGVLLVLVFSVNLEWLPSSGAYSYGKAGDIADRARHLVLPLAVMVASHLWYYAYMIRNKLLDEVRRDYVLLARSKGLGRTRVLWSHCLRNVMPTVVGIMAISIPHVLSGTYVAEAVFNYPGIGLLAISSAKYHDYNLLMLMVLFTGAMVIISSLLAQSINEAIDPRIKSGEVVC</sequence>
<dbReference type="RefSeq" id="WP_168935843.1">
    <property type="nucleotide sequence ID" value="NZ_CAMDEI010000012.1"/>
</dbReference>
<dbReference type="Pfam" id="PF00528">
    <property type="entry name" value="BPD_transp_1"/>
    <property type="match status" value="1"/>
</dbReference>
<evidence type="ECO:0000256" key="2">
    <source>
        <dbReference type="ARBA" id="ARBA00022448"/>
    </source>
</evidence>
<dbReference type="AlphaFoldDB" id="A0A848CHZ4"/>
<dbReference type="InterPro" id="IPR035906">
    <property type="entry name" value="MetI-like_sf"/>
</dbReference>
<dbReference type="InterPro" id="IPR000515">
    <property type="entry name" value="MetI-like"/>
</dbReference>
<comment type="caution">
    <text evidence="9">The sequence shown here is derived from an EMBL/GenBank/DDBJ whole genome shotgun (WGS) entry which is preliminary data.</text>
</comment>
<organism evidence="9 10">
    <name type="scientific">Desulfovibrio piger</name>
    <dbReference type="NCBI Taxonomy" id="901"/>
    <lineage>
        <taxon>Bacteria</taxon>
        <taxon>Pseudomonadati</taxon>
        <taxon>Thermodesulfobacteriota</taxon>
        <taxon>Desulfovibrionia</taxon>
        <taxon>Desulfovibrionales</taxon>
        <taxon>Desulfovibrionaceae</taxon>
        <taxon>Desulfovibrio</taxon>
    </lineage>
</organism>
<comment type="similarity">
    <text evidence="7">Belongs to the binding-protein-dependent transport system permease family.</text>
</comment>
<evidence type="ECO:0000259" key="8">
    <source>
        <dbReference type="PROSITE" id="PS50928"/>
    </source>
</evidence>
<feature type="transmembrane region" description="Helical" evidence="7">
    <location>
        <begin position="289"/>
        <end position="308"/>
    </location>
</feature>
<gene>
    <name evidence="9" type="ORF">HF854_08165</name>
</gene>
<feature type="domain" description="ABC transmembrane type-1" evidence="8">
    <location>
        <begin position="101"/>
        <end position="308"/>
    </location>
</feature>
<feature type="transmembrane region" description="Helical" evidence="7">
    <location>
        <begin position="189"/>
        <end position="208"/>
    </location>
</feature>
<dbReference type="EMBL" id="JABAFY010000028">
    <property type="protein sequence ID" value="NME52499.1"/>
    <property type="molecule type" value="Genomic_DNA"/>
</dbReference>
<dbReference type="Gene3D" id="1.10.3720.10">
    <property type="entry name" value="MetI-like"/>
    <property type="match status" value="1"/>
</dbReference>
<name>A0A848CHZ4_9BACT</name>
<keyword evidence="4 7" id="KW-0812">Transmembrane</keyword>
<dbReference type="PANTHER" id="PTHR30465:SF0">
    <property type="entry name" value="OLIGOPEPTIDE TRANSPORT SYSTEM PERMEASE PROTEIN APPB"/>
    <property type="match status" value="1"/>
</dbReference>
<feature type="transmembrane region" description="Helical" evidence="7">
    <location>
        <begin position="243"/>
        <end position="269"/>
    </location>
</feature>
<proteinExistence type="inferred from homology"/>
<dbReference type="PROSITE" id="PS50928">
    <property type="entry name" value="ABC_TM1"/>
    <property type="match status" value="1"/>
</dbReference>
<evidence type="ECO:0000256" key="5">
    <source>
        <dbReference type="ARBA" id="ARBA00022989"/>
    </source>
</evidence>
<dbReference type="Proteomes" id="UP000522333">
    <property type="component" value="Unassembled WGS sequence"/>
</dbReference>
<evidence type="ECO:0000256" key="3">
    <source>
        <dbReference type="ARBA" id="ARBA00022475"/>
    </source>
</evidence>
<evidence type="ECO:0000313" key="9">
    <source>
        <dbReference type="EMBL" id="NME52499.1"/>
    </source>
</evidence>
<dbReference type="PANTHER" id="PTHR30465">
    <property type="entry name" value="INNER MEMBRANE ABC TRANSPORTER"/>
    <property type="match status" value="1"/>
</dbReference>
<keyword evidence="3" id="KW-1003">Cell membrane</keyword>
<dbReference type="SUPFAM" id="SSF161098">
    <property type="entry name" value="MetI-like"/>
    <property type="match status" value="1"/>
</dbReference>
<dbReference type="CDD" id="cd06261">
    <property type="entry name" value="TM_PBP2"/>
    <property type="match status" value="1"/>
</dbReference>
<dbReference type="Pfam" id="PF19300">
    <property type="entry name" value="BPD_transp_1_N"/>
    <property type="match status" value="1"/>
</dbReference>
<dbReference type="GO" id="GO:0005886">
    <property type="term" value="C:plasma membrane"/>
    <property type="evidence" value="ECO:0007669"/>
    <property type="project" value="UniProtKB-SubCell"/>
</dbReference>